<dbReference type="InterPro" id="IPR026487">
    <property type="entry name" value="CHP04141"/>
</dbReference>
<gene>
    <name evidence="1" type="ORF">R3P96_21670</name>
</gene>
<evidence type="ECO:0000313" key="2">
    <source>
        <dbReference type="Proteomes" id="UP001185755"/>
    </source>
</evidence>
<name>A0ABU4BID0_9NOCA</name>
<evidence type="ECO:0000313" key="1">
    <source>
        <dbReference type="EMBL" id="MDV6263956.1"/>
    </source>
</evidence>
<organism evidence="1 2">
    <name type="scientific">Rhodococcoides yunnanense</name>
    <dbReference type="NCBI Taxonomy" id="278209"/>
    <lineage>
        <taxon>Bacteria</taxon>
        <taxon>Bacillati</taxon>
        <taxon>Actinomycetota</taxon>
        <taxon>Actinomycetes</taxon>
        <taxon>Mycobacteriales</taxon>
        <taxon>Nocardiaceae</taxon>
        <taxon>Rhodococcoides</taxon>
    </lineage>
</organism>
<reference evidence="1 2" key="1">
    <citation type="submission" date="2023-10" db="EMBL/GenBank/DDBJ databases">
        <title>Development of a sustainable strategy for remediation of hydrocarbon-contaminated territories based on the waste exchange concept.</title>
        <authorList>
            <person name="Krivoruchko A."/>
        </authorList>
    </citation>
    <scope>NUCLEOTIDE SEQUENCE [LARGE SCALE GENOMIC DNA]</scope>
    <source>
        <strain evidence="1 2">IEGM 1323</strain>
    </source>
</reference>
<protein>
    <submittedName>
        <fullName evidence="1">DUF6119 family protein</fullName>
    </submittedName>
</protein>
<sequence>MAATKPSKLRFNCYLIRSSVLSWEHALRPKYRTGGALALLPIAPSASAPPNAIALPGQPSEKIPRWAQDLNSQFPGLSAVTNTSNRMVIFLPVKNRTFAVCFGYGSTALEWESIESNFGLRVAARNFQADDLTELRSRRIDASARTQSVQVPVGGELKDLGVNLEGEFVRKLAGRVESTGLTLDGSVLAGDSIAFKSTTELVTVQQTLANMLTSVEESEAQEGFEFVDALEPLRSNEDVSVRLDQRLVEEILQQGNRDETEFETQIVEFAPPDDVRMDEVDEIIVQNGRRTAVLTEFSIAALRAALRDLNTRVTTQILKSIQLVPTDTNGDPVGQQTSLRNWLIFEVGNVTERYVLTLGRWFRLQESYTEKLDYDLSRIDDLTSSLGLPDTTDSEHEKDYNARAASQLAGTVLLMDRILIKTEDGDRVESCDLLHHDGHLIHVKRYNGSQTLSHLFSQGAVSAQLLRGDEVMRTHFIETVTASDVRFAAAANSAPRIVTYAIALKDSKDLPTGLPTFSKVNLRDFAKQLRQTGVTPTLARIRERPS</sequence>
<dbReference type="Proteomes" id="UP001185755">
    <property type="component" value="Unassembled WGS sequence"/>
</dbReference>
<dbReference type="EMBL" id="JAWLJX010000009">
    <property type="protein sequence ID" value="MDV6263956.1"/>
    <property type="molecule type" value="Genomic_DNA"/>
</dbReference>
<dbReference type="NCBIfam" id="TIGR04141">
    <property type="entry name" value="TIGR04141 family sporadically distributed protein"/>
    <property type="match status" value="1"/>
</dbReference>
<accession>A0ABU4BID0</accession>
<comment type="caution">
    <text evidence="1">The sequence shown here is derived from an EMBL/GenBank/DDBJ whole genome shotgun (WGS) entry which is preliminary data.</text>
</comment>
<dbReference type="RefSeq" id="WP_317566078.1">
    <property type="nucleotide sequence ID" value="NZ_JAWLJX010000009.1"/>
</dbReference>
<proteinExistence type="predicted"/>
<keyword evidence="2" id="KW-1185">Reference proteome</keyword>
<dbReference type="Pfam" id="PF19614">
    <property type="entry name" value="DUF6119"/>
    <property type="match status" value="1"/>
</dbReference>